<feature type="compositionally biased region" description="Acidic residues" evidence="1">
    <location>
        <begin position="190"/>
        <end position="201"/>
    </location>
</feature>
<feature type="region of interest" description="Disordered" evidence="1">
    <location>
        <begin position="142"/>
        <end position="240"/>
    </location>
</feature>
<dbReference type="AlphaFoldDB" id="A0A4Z2FZP4"/>
<dbReference type="Proteomes" id="UP000314294">
    <property type="component" value="Unassembled WGS sequence"/>
</dbReference>
<accession>A0A4Z2FZP4</accession>
<reference evidence="2 3" key="1">
    <citation type="submission" date="2019-03" db="EMBL/GenBank/DDBJ databases">
        <title>First draft genome of Liparis tanakae, snailfish: a comprehensive survey of snailfish specific genes.</title>
        <authorList>
            <person name="Kim W."/>
            <person name="Song I."/>
            <person name="Jeong J.-H."/>
            <person name="Kim D."/>
            <person name="Kim S."/>
            <person name="Ryu S."/>
            <person name="Song J.Y."/>
            <person name="Lee S.K."/>
        </authorList>
    </citation>
    <scope>NUCLEOTIDE SEQUENCE [LARGE SCALE GENOMIC DNA]</scope>
    <source>
        <tissue evidence="2">Muscle</tissue>
    </source>
</reference>
<name>A0A4Z2FZP4_9TELE</name>
<sequence>MEIVATESPTSGGDVEALTLKRSEGRSQGLDQGNRRRVKLVVDREHETSSTGEDSAPEPPRGRAPAGVSGHATANGSVYVAQNGSIIRTRRAVNTTGPPHAHTHPHTAAANNNLKPASPAFSSRLAKHFKKLDRMAATLEERVPLRTFQSSGATATSVSLGSTGGTGASGSDPLDAAPGGEEGGEREAEVDGGNDEDDDGGGDAAVAGEPLESPSDRTQSDEEELWMGPWNRLHIPMTKL</sequence>
<protein>
    <submittedName>
        <fullName evidence="2">Uncharacterized protein</fullName>
    </submittedName>
</protein>
<evidence type="ECO:0000313" key="2">
    <source>
        <dbReference type="EMBL" id="TNN46360.1"/>
    </source>
</evidence>
<comment type="caution">
    <text evidence="2">The sequence shown here is derived from an EMBL/GenBank/DDBJ whole genome shotgun (WGS) entry which is preliminary data.</text>
</comment>
<evidence type="ECO:0000256" key="1">
    <source>
        <dbReference type="SAM" id="MobiDB-lite"/>
    </source>
</evidence>
<dbReference type="OrthoDB" id="10029135at2759"/>
<feature type="compositionally biased region" description="Low complexity" evidence="1">
    <location>
        <begin position="150"/>
        <end position="161"/>
    </location>
</feature>
<gene>
    <name evidence="2" type="ORF">EYF80_043448</name>
</gene>
<feature type="region of interest" description="Disordered" evidence="1">
    <location>
        <begin position="1"/>
        <end position="74"/>
    </location>
</feature>
<keyword evidence="3" id="KW-1185">Reference proteome</keyword>
<evidence type="ECO:0000313" key="3">
    <source>
        <dbReference type="Proteomes" id="UP000314294"/>
    </source>
</evidence>
<organism evidence="2 3">
    <name type="scientific">Liparis tanakae</name>
    <name type="common">Tanaka's snailfish</name>
    <dbReference type="NCBI Taxonomy" id="230148"/>
    <lineage>
        <taxon>Eukaryota</taxon>
        <taxon>Metazoa</taxon>
        <taxon>Chordata</taxon>
        <taxon>Craniata</taxon>
        <taxon>Vertebrata</taxon>
        <taxon>Euteleostomi</taxon>
        <taxon>Actinopterygii</taxon>
        <taxon>Neopterygii</taxon>
        <taxon>Teleostei</taxon>
        <taxon>Neoteleostei</taxon>
        <taxon>Acanthomorphata</taxon>
        <taxon>Eupercaria</taxon>
        <taxon>Perciformes</taxon>
        <taxon>Cottioidei</taxon>
        <taxon>Cottales</taxon>
        <taxon>Liparidae</taxon>
        <taxon>Liparis</taxon>
    </lineage>
</organism>
<feature type="region of interest" description="Disordered" evidence="1">
    <location>
        <begin position="94"/>
        <end position="120"/>
    </location>
</feature>
<feature type="compositionally biased region" description="Low complexity" evidence="1">
    <location>
        <begin position="94"/>
        <end position="113"/>
    </location>
</feature>
<proteinExistence type="predicted"/>
<dbReference type="EMBL" id="SRLO01000793">
    <property type="protein sequence ID" value="TNN46360.1"/>
    <property type="molecule type" value="Genomic_DNA"/>
</dbReference>